<dbReference type="Proteomes" id="UP000324705">
    <property type="component" value="Chromosome 6A"/>
</dbReference>
<evidence type="ECO:0000313" key="2">
    <source>
        <dbReference type="Proteomes" id="UP000324705"/>
    </source>
</evidence>
<accession>A0A9R0YAU9</accession>
<dbReference type="InterPro" id="IPR032675">
    <property type="entry name" value="LRR_dom_sf"/>
</dbReference>
<evidence type="ECO:0000313" key="1">
    <source>
        <dbReference type="EMBL" id="VAI51996.1"/>
    </source>
</evidence>
<dbReference type="Gramene" id="TRITD6Av1G224590.18">
    <property type="protein sequence ID" value="TRITD6Av1G224590.18"/>
    <property type="gene ID" value="TRITD6Av1G224590"/>
</dbReference>
<protein>
    <submittedName>
        <fullName evidence="1">Uncharacterized protein</fullName>
    </submittedName>
</protein>
<gene>
    <name evidence="1" type="ORF">TRITD_6Av1G224590</name>
</gene>
<dbReference type="AlphaFoldDB" id="A0A9R0YAU9"/>
<keyword evidence="2" id="KW-1185">Reference proteome</keyword>
<sequence length="317" mass="35608">MFSAEMADSVALPSVQNLGIEELCITGELFSKILRCFPALSQLTIEKCESLELLHVEDGGLSGLEMLQSFIVYNCGKLFSRWPKGEAGGVAHAIKPFPTSLRELDIFLVSSMKSMGLLSNLTSLTSLNLLSCKEVTMDGFNPLITVNLKKFTVNAMYSEQENMSIAGDLLSEISRSKLMHADSFQLEEFEVDRISAVLTAPICSHLAASLHALEFSCDQRMTTFTEEQEQALQLLTFLKHLEFRHCYNLQSLPQGLRDLSSLKRLTILGCEKILCLPPKEGLPTSLEELRVWRCSRELTEKARKLKESDPLRARRWI</sequence>
<dbReference type="PANTHER" id="PTHR34630">
    <property type="entry name" value="OS11G0677101 PROTEIN"/>
    <property type="match status" value="1"/>
</dbReference>
<dbReference type="SUPFAM" id="SSF52058">
    <property type="entry name" value="L domain-like"/>
    <property type="match status" value="1"/>
</dbReference>
<dbReference type="PANTHER" id="PTHR34630:SF100">
    <property type="entry name" value="OS02G0118900 PROTEIN"/>
    <property type="match status" value="1"/>
</dbReference>
<organism evidence="1 2">
    <name type="scientific">Triticum turgidum subsp. durum</name>
    <name type="common">Durum wheat</name>
    <name type="synonym">Triticum durum</name>
    <dbReference type="NCBI Taxonomy" id="4567"/>
    <lineage>
        <taxon>Eukaryota</taxon>
        <taxon>Viridiplantae</taxon>
        <taxon>Streptophyta</taxon>
        <taxon>Embryophyta</taxon>
        <taxon>Tracheophyta</taxon>
        <taxon>Spermatophyta</taxon>
        <taxon>Magnoliopsida</taxon>
        <taxon>Liliopsida</taxon>
        <taxon>Poales</taxon>
        <taxon>Poaceae</taxon>
        <taxon>BOP clade</taxon>
        <taxon>Pooideae</taxon>
        <taxon>Triticodae</taxon>
        <taxon>Triticeae</taxon>
        <taxon>Triticinae</taxon>
        <taxon>Triticum</taxon>
    </lineage>
</organism>
<name>A0A9R0YAU9_TRITD</name>
<dbReference type="Gene3D" id="3.80.10.10">
    <property type="entry name" value="Ribonuclease Inhibitor"/>
    <property type="match status" value="2"/>
</dbReference>
<dbReference type="EMBL" id="LT934121">
    <property type="protein sequence ID" value="VAI51996.1"/>
    <property type="molecule type" value="Genomic_DNA"/>
</dbReference>
<reference evidence="1 2" key="1">
    <citation type="submission" date="2017-09" db="EMBL/GenBank/DDBJ databases">
        <authorList>
            <consortium name="International Durum Wheat Genome Sequencing Consortium (IDWGSC)"/>
            <person name="Milanesi L."/>
        </authorList>
    </citation>
    <scope>NUCLEOTIDE SEQUENCE [LARGE SCALE GENOMIC DNA]</scope>
    <source>
        <strain evidence="2">cv. Svevo</strain>
    </source>
</reference>
<proteinExistence type="predicted"/>